<dbReference type="Proteomes" id="UP001302676">
    <property type="component" value="Unassembled WGS sequence"/>
</dbReference>
<evidence type="ECO:0000313" key="4">
    <source>
        <dbReference type="Proteomes" id="UP001302676"/>
    </source>
</evidence>
<feature type="domain" description="DUF7730" evidence="2">
    <location>
        <begin position="82"/>
        <end position="292"/>
    </location>
</feature>
<dbReference type="PANTHER" id="PTHR42085:SF8">
    <property type="entry name" value="F-BOX DOMAIN-CONTAINING PROTEIN"/>
    <property type="match status" value="1"/>
</dbReference>
<gene>
    <name evidence="3" type="ORF">C8A04DRAFT_14019</name>
</gene>
<dbReference type="GeneID" id="87814549"/>
<feature type="region of interest" description="Disordered" evidence="1">
    <location>
        <begin position="1"/>
        <end position="46"/>
    </location>
</feature>
<dbReference type="EMBL" id="MU853610">
    <property type="protein sequence ID" value="KAK4141526.1"/>
    <property type="molecule type" value="Genomic_DNA"/>
</dbReference>
<evidence type="ECO:0000256" key="1">
    <source>
        <dbReference type="SAM" id="MobiDB-lite"/>
    </source>
</evidence>
<reference evidence="3" key="1">
    <citation type="journal article" date="2023" name="Mol. Phylogenet. Evol.">
        <title>Genome-scale phylogeny and comparative genomics of the fungal order Sordariales.</title>
        <authorList>
            <person name="Hensen N."/>
            <person name="Bonometti L."/>
            <person name="Westerberg I."/>
            <person name="Brannstrom I.O."/>
            <person name="Guillou S."/>
            <person name="Cros-Aarteil S."/>
            <person name="Calhoun S."/>
            <person name="Haridas S."/>
            <person name="Kuo A."/>
            <person name="Mondo S."/>
            <person name="Pangilinan J."/>
            <person name="Riley R."/>
            <person name="LaButti K."/>
            <person name="Andreopoulos B."/>
            <person name="Lipzen A."/>
            <person name="Chen C."/>
            <person name="Yan M."/>
            <person name="Daum C."/>
            <person name="Ng V."/>
            <person name="Clum A."/>
            <person name="Steindorff A."/>
            <person name="Ohm R.A."/>
            <person name="Martin F."/>
            <person name="Silar P."/>
            <person name="Natvig D.O."/>
            <person name="Lalanne C."/>
            <person name="Gautier V."/>
            <person name="Ament-Velasquez S.L."/>
            <person name="Kruys A."/>
            <person name="Hutchinson M.I."/>
            <person name="Powell A.J."/>
            <person name="Barry K."/>
            <person name="Miller A.N."/>
            <person name="Grigoriev I.V."/>
            <person name="Debuchy R."/>
            <person name="Gladieux P."/>
            <person name="Hiltunen Thoren M."/>
            <person name="Johannesson H."/>
        </authorList>
    </citation>
    <scope>NUCLEOTIDE SEQUENCE</scope>
    <source>
        <strain evidence="3">CBS 141.50</strain>
    </source>
</reference>
<dbReference type="Pfam" id="PF24864">
    <property type="entry name" value="DUF7730"/>
    <property type="match status" value="1"/>
</dbReference>
<feature type="compositionally biased region" description="Basic residues" evidence="1">
    <location>
        <begin position="26"/>
        <end position="37"/>
    </location>
</feature>
<dbReference type="AlphaFoldDB" id="A0AAN6V0Z3"/>
<keyword evidence="4" id="KW-1185">Reference proteome</keyword>
<accession>A0AAN6V0Z3</accession>
<sequence>MTTPPPFTRALPPTTPTTPSPGTQKPRYHLRSRKRQKPLAQRIPQSAAPTPIVWPVELSRNNNGERQKIQIDPDCAAGLPRFFTLPLDIRRHIYGIMLEDAGKDQHIFCPSVARRGVPNQLHLQYLQHMRCSGSETRSCGHHDCERASAASKDSPSTDRSLGDFVSLMTTCKFGYQEVAHFLYSQTRFHFASFRELGAFLDWINPEAALCIRQVTFVAHIHPDDNEHCQELINGNFFRTPDSIEDGEGDHVALFRRMTNLQTLNINFYPSAMLAFSTTLSAMMEPLEGLAQDISATVNVDIPRMYYRKGKKGNGLPFVGDLEKKKKTYILTRSTVQVEGSAAIGCQAYRRF</sequence>
<protein>
    <recommendedName>
        <fullName evidence="2">DUF7730 domain-containing protein</fullName>
    </recommendedName>
</protein>
<name>A0AAN6V0Z3_9PEZI</name>
<comment type="caution">
    <text evidence="3">The sequence shown here is derived from an EMBL/GenBank/DDBJ whole genome shotgun (WGS) entry which is preliminary data.</text>
</comment>
<reference evidence="3" key="2">
    <citation type="submission" date="2023-05" db="EMBL/GenBank/DDBJ databases">
        <authorList>
            <consortium name="Lawrence Berkeley National Laboratory"/>
            <person name="Steindorff A."/>
            <person name="Hensen N."/>
            <person name="Bonometti L."/>
            <person name="Westerberg I."/>
            <person name="Brannstrom I.O."/>
            <person name="Guillou S."/>
            <person name="Cros-Aarteil S."/>
            <person name="Calhoun S."/>
            <person name="Haridas S."/>
            <person name="Kuo A."/>
            <person name="Mondo S."/>
            <person name="Pangilinan J."/>
            <person name="Riley R."/>
            <person name="Labutti K."/>
            <person name="Andreopoulos B."/>
            <person name="Lipzen A."/>
            <person name="Chen C."/>
            <person name="Yanf M."/>
            <person name="Daum C."/>
            <person name="Ng V."/>
            <person name="Clum A."/>
            <person name="Ohm R."/>
            <person name="Martin F."/>
            <person name="Silar P."/>
            <person name="Natvig D."/>
            <person name="Lalanne C."/>
            <person name="Gautier V."/>
            <person name="Ament-Velasquez S.L."/>
            <person name="Kruys A."/>
            <person name="Hutchinson M.I."/>
            <person name="Powell A.J."/>
            <person name="Barry K."/>
            <person name="Miller A.N."/>
            <person name="Grigoriev I.V."/>
            <person name="Debuchy R."/>
            <person name="Gladieux P."/>
            <person name="Thoren M.H."/>
            <person name="Johannesson H."/>
        </authorList>
    </citation>
    <scope>NUCLEOTIDE SEQUENCE</scope>
    <source>
        <strain evidence="3">CBS 141.50</strain>
    </source>
</reference>
<proteinExistence type="predicted"/>
<dbReference type="InterPro" id="IPR038883">
    <property type="entry name" value="AN11006-like"/>
</dbReference>
<organism evidence="3 4">
    <name type="scientific">Dichotomopilus funicola</name>
    <dbReference type="NCBI Taxonomy" id="1934379"/>
    <lineage>
        <taxon>Eukaryota</taxon>
        <taxon>Fungi</taxon>
        <taxon>Dikarya</taxon>
        <taxon>Ascomycota</taxon>
        <taxon>Pezizomycotina</taxon>
        <taxon>Sordariomycetes</taxon>
        <taxon>Sordariomycetidae</taxon>
        <taxon>Sordariales</taxon>
        <taxon>Chaetomiaceae</taxon>
        <taxon>Dichotomopilus</taxon>
    </lineage>
</organism>
<dbReference type="InterPro" id="IPR056632">
    <property type="entry name" value="DUF7730"/>
</dbReference>
<dbReference type="PANTHER" id="PTHR42085">
    <property type="entry name" value="F-BOX DOMAIN-CONTAINING PROTEIN"/>
    <property type="match status" value="1"/>
</dbReference>
<dbReference type="RefSeq" id="XP_062634897.1">
    <property type="nucleotide sequence ID" value="XM_062777936.1"/>
</dbReference>
<evidence type="ECO:0000259" key="2">
    <source>
        <dbReference type="Pfam" id="PF24864"/>
    </source>
</evidence>
<feature type="compositionally biased region" description="Pro residues" evidence="1">
    <location>
        <begin position="1"/>
        <end position="19"/>
    </location>
</feature>
<evidence type="ECO:0000313" key="3">
    <source>
        <dbReference type="EMBL" id="KAK4141526.1"/>
    </source>
</evidence>